<comment type="function">
    <text evidence="11">Fluoride-specific ion channel. Important for reducing fluoride concentration in the cell, thus reducing its toxicity.</text>
</comment>
<evidence type="ECO:0000256" key="1">
    <source>
        <dbReference type="ARBA" id="ARBA00004651"/>
    </source>
</evidence>
<feature type="binding site" evidence="11">
    <location>
        <position position="84"/>
    </location>
    <ligand>
        <name>Na(+)</name>
        <dbReference type="ChEBI" id="CHEBI:29101"/>
        <note>structural</note>
    </ligand>
</feature>
<dbReference type="PANTHER" id="PTHR28259">
    <property type="entry name" value="FLUORIDE EXPORT PROTEIN 1-RELATED"/>
    <property type="match status" value="1"/>
</dbReference>
<dbReference type="GO" id="GO:0046872">
    <property type="term" value="F:metal ion binding"/>
    <property type="evidence" value="ECO:0007669"/>
    <property type="project" value="UniProtKB-KW"/>
</dbReference>
<evidence type="ECO:0000256" key="11">
    <source>
        <dbReference type="HAMAP-Rule" id="MF_00454"/>
    </source>
</evidence>
<organism evidence="12 13">
    <name type="scientific">Pirellulimonas nuda</name>
    <dbReference type="NCBI Taxonomy" id="2528009"/>
    <lineage>
        <taxon>Bacteria</taxon>
        <taxon>Pseudomonadati</taxon>
        <taxon>Planctomycetota</taxon>
        <taxon>Planctomycetia</taxon>
        <taxon>Pirellulales</taxon>
        <taxon>Lacipirellulaceae</taxon>
        <taxon>Pirellulimonas</taxon>
    </lineage>
</organism>
<evidence type="ECO:0000256" key="7">
    <source>
        <dbReference type="ARBA" id="ARBA00023136"/>
    </source>
</evidence>
<keyword evidence="11" id="KW-0915">Sodium</keyword>
<keyword evidence="6 11" id="KW-0406">Ion transport</keyword>
<keyword evidence="8 11" id="KW-0407">Ion channel</keyword>
<keyword evidence="13" id="KW-1185">Reference proteome</keyword>
<feature type="transmembrane region" description="Helical" evidence="11">
    <location>
        <begin position="103"/>
        <end position="131"/>
    </location>
</feature>
<proteinExistence type="inferred from homology"/>
<dbReference type="OrthoDB" id="9815830at2"/>
<sequence length="134" mass="13611">MTAEDWQRLLAVAAGGAVGAVLRYLAAVGMLRWTELGFPLATLLVNAVGCFALGVMLHGGAAAAARWPALAHPGVTVGVLGALTTFSTFGYETVRLAETGQGAAAGLNIVANVLLGVGAAWVGLLLGRWLWGTP</sequence>
<reference evidence="12 13" key="1">
    <citation type="submission" date="2019-02" db="EMBL/GenBank/DDBJ databases">
        <title>Deep-cultivation of Planctomycetes and their phenomic and genomic characterization uncovers novel biology.</title>
        <authorList>
            <person name="Wiegand S."/>
            <person name="Jogler M."/>
            <person name="Boedeker C."/>
            <person name="Pinto D."/>
            <person name="Vollmers J."/>
            <person name="Rivas-Marin E."/>
            <person name="Kohn T."/>
            <person name="Peeters S.H."/>
            <person name="Heuer A."/>
            <person name="Rast P."/>
            <person name="Oberbeckmann S."/>
            <person name="Bunk B."/>
            <person name="Jeske O."/>
            <person name="Meyerdierks A."/>
            <person name="Storesund J.E."/>
            <person name="Kallscheuer N."/>
            <person name="Luecker S."/>
            <person name="Lage O.M."/>
            <person name="Pohl T."/>
            <person name="Merkel B.J."/>
            <person name="Hornburger P."/>
            <person name="Mueller R.-W."/>
            <person name="Bruemmer F."/>
            <person name="Labrenz M."/>
            <person name="Spormann A.M."/>
            <person name="Op den Camp H."/>
            <person name="Overmann J."/>
            <person name="Amann R."/>
            <person name="Jetten M.S.M."/>
            <person name="Mascher T."/>
            <person name="Medema M.H."/>
            <person name="Devos D.P."/>
            <person name="Kaster A.-K."/>
            <person name="Ovreas L."/>
            <person name="Rohde M."/>
            <person name="Galperin M.Y."/>
            <person name="Jogler C."/>
        </authorList>
    </citation>
    <scope>NUCLEOTIDE SEQUENCE [LARGE SCALE GENOMIC DNA]</scope>
    <source>
        <strain evidence="12 13">Pla175</strain>
    </source>
</reference>
<keyword evidence="11" id="KW-0479">Metal-binding</keyword>
<dbReference type="HAMAP" id="MF_00454">
    <property type="entry name" value="FluC"/>
    <property type="match status" value="1"/>
</dbReference>
<evidence type="ECO:0000313" key="12">
    <source>
        <dbReference type="EMBL" id="QDU91644.1"/>
    </source>
</evidence>
<comment type="activity regulation">
    <text evidence="11">Na(+) is not transported, but it plays an essential structural role and its presence is essential for fluoride channel function.</text>
</comment>
<keyword evidence="2 11" id="KW-1003">Cell membrane</keyword>
<evidence type="ECO:0000256" key="8">
    <source>
        <dbReference type="ARBA" id="ARBA00023303"/>
    </source>
</evidence>
<protein>
    <recommendedName>
        <fullName evidence="11">Fluoride-specific ion channel FluC</fullName>
    </recommendedName>
</protein>
<dbReference type="GO" id="GO:0062054">
    <property type="term" value="F:fluoride channel activity"/>
    <property type="evidence" value="ECO:0007669"/>
    <property type="project" value="UniProtKB-UniRule"/>
</dbReference>
<keyword evidence="7 11" id="KW-0472">Membrane</keyword>
<dbReference type="PANTHER" id="PTHR28259:SF1">
    <property type="entry name" value="FLUORIDE EXPORT PROTEIN 1-RELATED"/>
    <property type="match status" value="1"/>
</dbReference>
<name>A0A518DJI8_9BACT</name>
<evidence type="ECO:0000256" key="3">
    <source>
        <dbReference type="ARBA" id="ARBA00022519"/>
    </source>
</evidence>
<feature type="transmembrane region" description="Helical" evidence="11">
    <location>
        <begin position="69"/>
        <end position="91"/>
    </location>
</feature>
<evidence type="ECO:0000256" key="9">
    <source>
        <dbReference type="ARBA" id="ARBA00035120"/>
    </source>
</evidence>
<feature type="binding site" evidence="11">
    <location>
        <position position="81"/>
    </location>
    <ligand>
        <name>Na(+)</name>
        <dbReference type="ChEBI" id="CHEBI:29101"/>
        <note>structural</note>
    </ligand>
</feature>
<comment type="catalytic activity">
    <reaction evidence="10">
        <text>fluoride(in) = fluoride(out)</text>
        <dbReference type="Rhea" id="RHEA:76159"/>
        <dbReference type="ChEBI" id="CHEBI:17051"/>
    </reaction>
    <physiologicalReaction direction="left-to-right" evidence="10">
        <dbReference type="Rhea" id="RHEA:76160"/>
    </physiologicalReaction>
</comment>
<comment type="similarity">
    <text evidence="9 11">Belongs to the fluoride channel Fluc/FEX (TC 1.A.43) family.</text>
</comment>
<evidence type="ECO:0000256" key="4">
    <source>
        <dbReference type="ARBA" id="ARBA00022692"/>
    </source>
</evidence>
<evidence type="ECO:0000256" key="5">
    <source>
        <dbReference type="ARBA" id="ARBA00022989"/>
    </source>
</evidence>
<evidence type="ECO:0000313" key="13">
    <source>
        <dbReference type="Proteomes" id="UP000317429"/>
    </source>
</evidence>
<dbReference type="EMBL" id="CP036291">
    <property type="protein sequence ID" value="QDU91644.1"/>
    <property type="molecule type" value="Genomic_DNA"/>
</dbReference>
<dbReference type="GO" id="GO:0140114">
    <property type="term" value="P:cellular detoxification of fluoride"/>
    <property type="evidence" value="ECO:0007669"/>
    <property type="project" value="UniProtKB-UniRule"/>
</dbReference>
<keyword evidence="4 11" id="KW-0812">Transmembrane</keyword>
<comment type="subcellular location">
    <subcellularLocation>
        <location evidence="1 11">Cell membrane</location>
        <topology evidence="1 11">Multi-pass membrane protein</topology>
    </subcellularLocation>
</comment>
<dbReference type="AlphaFoldDB" id="A0A518DJI8"/>
<dbReference type="InterPro" id="IPR003691">
    <property type="entry name" value="FluC"/>
</dbReference>
<evidence type="ECO:0000256" key="10">
    <source>
        <dbReference type="ARBA" id="ARBA00035585"/>
    </source>
</evidence>
<dbReference type="Proteomes" id="UP000317429">
    <property type="component" value="Chromosome"/>
</dbReference>
<evidence type="ECO:0000256" key="6">
    <source>
        <dbReference type="ARBA" id="ARBA00023065"/>
    </source>
</evidence>
<evidence type="ECO:0000256" key="2">
    <source>
        <dbReference type="ARBA" id="ARBA00022475"/>
    </source>
</evidence>
<keyword evidence="3" id="KW-0997">Cell inner membrane</keyword>
<keyword evidence="11" id="KW-0813">Transport</keyword>
<feature type="transmembrane region" description="Helical" evidence="11">
    <location>
        <begin position="38"/>
        <end position="57"/>
    </location>
</feature>
<keyword evidence="5 11" id="KW-1133">Transmembrane helix</keyword>
<dbReference type="Pfam" id="PF02537">
    <property type="entry name" value="CRCB"/>
    <property type="match status" value="1"/>
</dbReference>
<feature type="transmembrane region" description="Helical" evidence="11">
    <location>
        <begin position="6"/>
        <end position="26"/>
    </location>
</feature>
<accession>A0A518DJI8</accession>
<dbReference type="GO" id="GO:0005886">
    <property type="term" value="C:plasma membrane"/>
    <property type="evidence" value="ECO:0007669"/>
    <property type="project" value="UniProtKB-SubCell"/>
</dbReference>
<dbReference type="KEGG" id="pnd:Pla175_50740"/>
<gene>
    <name evidence="11 12" type="primary">crcB</name>
    <name evidence="11" type="synonym">fluC</name>
    <name evidence="12" type="ORF">Pla175_50740</name>
</gene>
<dbReference type="RefSeq" id="WP_145291806.1">
    <property type="nucleotide sequence ID" value="NZ_CP036291.1"/>
</dbReference>